<name>A0A4S4MEW7_9APHY</name>
<comment type="caution">
    <text evidence="3">The sequence shown here is derived from an EMBL/GenBank/DDBJ whole genome shotgun (WGS) entry which is preliminary data.</text>
</comment>
<protein>
    <submittedName>
        <fullName evidence="3">Uncharacterized protein</fullName>
    </submittedName>
</protein>
<sequence length="373" mass="41331">MSEPNYGPIGETSDQILLEKTFMASGYLTGLGYGVQLVLYLACARVLWQREPRSRFSLFLLGYITILCAMNTIWTATSAFGLQSTYIDNRNYPGGPFAYLQIEFSAPFNVLSLASYITGNVLADALLLWRTHVIWSASVGPTFWSWATAIVTFGIVVLLASFFVFAIETASPNGFFSAKTTSFAVPYFGLSLGLNIWLTVMIVFRMLYHRRQGREIFGRNYGKHYASISAMFVESAMLYAISSTLLLSTYAPQHPINQIWLGLEPSVQMISSYLIIYRVVEGRAWNSETFSKTGGGLTSIAFDSEMSKNTRSTGETEDTATNAFEVPLDTVSGRKKDGDKEKENGIKFSDGLKADTPSTDKSSSVMWVSKETV</sequence>
<feature type="transmembrane region" description="Helical" evidence="2">
    <location>
        <begin position="27"/>
        <end position="48"/>
    </location>
</feature>
<keyword evidence="2" id="KW-0472">Membrane</keyword>
<organism evidence="3 4">
    <name type="scientific">Antrodiella citrinella</name>
    <dbReference type="NCBI Taxonomy" id="2447956"/>
    <lineage>
        <taxon>Eukaryota</taxon>
        <taxon>Fungi</taxon>
        <taxon>Dikarya</taxon>
        <taxon>Basidiomycota</taxon>
        <taxon>Agaricomycotina</taxon>
        <taxon>Agaricomycetes</taxon>
        <taxon>Polyporales</taxon>
        <taxon>Steccherinaceae</taxon>
        <taxon>Antrodiella</taxon>
    </lineage>
</organism>
<keyword evidence="4" id="KW-1185">Reference proteome</keyword>
<feature type="region of interest" description="Disordered" evidence="1">
    <location>
        <begin position="306"/>
        <end position="373"/>
    </location>
</feature>
<evidence type="ECO:0000256" key="1">
    <source>
        <dbReference type="SAM" id="MobiDB-lite"/>
    </source>
</evidence>
<feature type="transmembrane region" description="Helical" evidence="2">
    <location>
        <begin position="228"/>
        <end position="247"/>
    </location>
</feature>
<dbReference type="AlphaFoldDB" id="A0A4S4MEW7"/>
<accession>A0A4S4MEW7</accession>
<keyword evidence="2" id="KW-0812">Transmembrane</keyword>
<evidence type="ECO:0000313" key="3">
    <source>
        <dbReference type="EMBL" id="THH23221.1"/>
    </source>
</evidence>
<feature type="compositionally biased region" description="Polar residues" evidence="1">
    <location>
        <begin position="356"/>
        <end position="366"/>
    </location>
</feature>
<dbReference type="Proteomes" id="UP000308730">
    <property type="component" value="Unassembled WGS sequence"/>
</dbReference>
<dbReference type="OrthoDB" id="2641762at2759"/>
<feature type="compositionally biased region" description="Basic and acidic residues" evidence="1">
    <location>
        <begin position="332"/>
        <end position="353"/>
    </location>
</feature>
<feature type="transmembrane region" description="Helical" evidence="2">
    <location>
        <begin position="106"/>
        <end position="129"/>
    </location>
</feature>
<reference evidence="3 4" key="1">
    <citation type="submission" date="2019-02" db="EMBL/GenBank/DDBJ databases">
        <title>Genome sequencing of the rare red list fungi Antrodiella citrinella (Flaviporus citrinellus).</title>
        <authorList>
            <person name="Buettner E."/>
            <person name="Kellner H."/>
        </authorList>
    </citation>
    <scope>NUCLEOTIDE SEQUENCE [LARGE SCALE GENOMIC DNA]</scope>
    <source>
        <strain evidence="3 4">DSM 108506</strain>
    </source>
</reference>
<feature type="transmembrane region" description="Helical" evidence="2">
    <location>
        <begin position="60"/>
        <end position="86"/>
    </location>
</feature>
<evidence type="ECO:0000256" key="2">
    <source>
        <dbReference type="SAM" id="Phobius"/>
    </source>
</evidence>
<proteinExistence type="predicted"/>
<gene>
    <name evidence="3" type="ORF">EUX98_g7948</name>
</gene>
<evidence type="ECO:0000313" key="4">
    <source>
        <dbReference type="Proteomes" id="UP000308730"/>
    </source>
</evidence>
<feature type="transmembrane region" description="Helical" evidence="2">
    <location>
        <begin position="141"/>
        <end position="167"/>
    </location>
</feature>
<feature type="transmembrane region" description="Helical" evidence="2">
    <location>
        <begin position="187"/>
        <end position="208"/>
    </location>
</feature>
<dbReference type="EMBL" id="SGPM01000377">
    <property type="protein sequence ID" value="THH23221.1"/>
    <property type="molecule type" value="Genomic_DNA"/>
</dbReference>
<keyword evidence="2" id="KW-1133">Transmembrane helix</keyword>